<dbReference type="AlphaFoldDB" id="A0AAD9MX64"/>
<gene>
    <name evidence="1" type="ORF">LSH36_618g01012</name>
</gene>
<sequence>MSARWCWRLGYNRVIRPVAVRRWCIVLLILLFHFR</sequence>
<proteinExistence type="predicted"/>
<reference evidence="1" key="1">
    <citation type="journal article" date="2023" name="Mol. Biol. Evol.">
        <title>Third-Generation Sequencing Reveals the Adaptive Role of the Epigenome in Three Deep-Sea Polychaetes.</title>
        <authorList>
            <person name="Perez M."/>
            <person name="Aroh O."/>
            <person name="Sun Y."/>
            <person name="Lan Y."/>
            <person name="Juniper S.K."/>
            <person name="Young C.R."/>
            <person name="Angers B."/>
            <person name="Qian P.Y."/>
        </authorList>
    </citation>
    <scope>NUCLEOTIDE SEQUENCE</scope>
    <source>
        <strain evidence="1">P08H-3</strain>
    </source>
</reference>
<comment type="caution">
    <text evidence="1">The sequence shown here is derived from an EMBL/GenBank/DDBJ whole genome shotgun (WGS) entry which is preliminary data.</text>
</comment>
<organism evidence="1 2">
    <name type="scientific">Paralvinella palmiformis</name>
    <dbReference type="NCBI Taxonomy" id="53620"/>
    <lineage>
        <taxon>Eukaryota</taxon>
        <taxon>Metazoa</taxon>
        <taxon>Spiralia</taxon>
        <taxon>Lophotrochozoa</taxon>
        <taxon>Annelida</taxon>
        <taxon>Polychaeta</taxon>
        <taxon>Sedentaria</taxon>
        <taxon>Canalipalpata</taxon>
        <taxon>Terebellida</taxon>
        <taxon>Terebelliformia</taxon>
        <taxon>Alvinellidae</taxon>
        <taxon>Paralvinella</taxon>
    </lineage>
</organism>
<dbReference type="Proteomes" id="UP001208570">
    <property type="component" value="Unassembled WGS sequence"/>
</dbReference>
<evidence type="ECO:0000313" key="1">
    <source>
        <dbReference type="EMBL" id="KAK2146289.1"/>
    </source>
</evidence>
<protein>
    <submittedName>
        <fullName evidence="1">Uncharacterized protein</fullName>
    </submittedName>
</protein>
<keyword evidence="2" id="KW-1185">Reference proteome</keyword>
<dbReference type="EMBL" id="JAODUP010000618">
    <property type="protein sequence ID" value="KAK2146289.1"/>
    <property type="molecule type" value="Genomic_DNA"/>
</dbReference>
<accession>A0AAD9MX64</accession>
<name>A0AAD9MX64_9ANNE</name>
<evidence type="ECO:0000313" key="2">
    <source>
        <dbReference type="Proteomes" id="UP001208570"/>
    </source>
</evidence>